<keyword evidence="3" id="KW-1185">Reference proteome</keyword>
<sequence>MCSGFPGLLKCENKRPETQQTFMNDSVKNRRHASRVNSTPSRDEREGMLSLLKERKRATLYNFQKRESESGRWMRMKA</sequence>
<evidence type="ECO:0000313" key="3">
    <source>
        <dbReference type="Proteomes" id="UP000886998"/>
    </source>
</evidence>
<comment type="caution">
    <text evidence="2">The sequence shown here is derived from an EMBL/GenBank/DDBJ whole genome shotgun (WGS) entry which is preliminary data.</text>
</comment>
<feature type="region of interest" description="Disordered" evidence="1">
    <location>
        <begin position="27"/>
        <end position="47"/>
    </location>
</feature>
<reference evidence="2" key="1">
    <citation type="submission" date="2020-08" db="EMBL/GenBank/DDBJ databases">
        <title>Multicomponent nature underlies the extraordinary mechanical properties of spider dragline silk.</title>
        <authorList>
            <person name="Kono N."/>
            <person name="Nakamura H."/>
            <person name="Mori M."/>
            <person name="Yoshida Y."/>
            <person name="Ohtoshi R."/>
            <person name="Malay A.D."/>
            <person name="Moran D.A.P."/>
            <person name="Tomita M."/>
            <person name="Numata K."/>
            <person name="Arakawa K."/>
        </authorList>
    </citation>
    <scope>NUCLEOTIDE SEQUENCE</scope>
</reference>
<evidence type="ECO:0000313" key="2">
    <source>
        <dbReference type="EMBL" id="GFS40622.1"/>
    </source>
</evidence>
<evidence type="ECO:0000256" key="1">
    <source>
        <dbReference type="SAM" id="MobiDB-lite"/>
    </source>
</evidence>
<gene>
    <name evidence="2" type="ORF">TNIN_144471</name>
</gene>
<dbReference type="AlphaFoldDB" id="A0A8X6MA51"/>
<protein>
    <submittedName>
        <fullName evidence="2">Uncharacterized protein</fullName>
    </submittedName>
</protein>
<name>A0A8X6MA51_9ARAC</name>
<organism evidence="2 3">
    <name type="scientific">Trichonephila inaurata madagascariensis</name>
    <dbReference type="NCBI Taxonomy" id="2747483"/>
    <lineage>
        <taxon>Eukaryota</taxon>
        <taxon>Metazoa</taxon>
        <taxon>Ecdysozoa</taxon>
        <taxon>Arthropoda</taxon>
        <taxon>Chelicerata</taxon>
        <taxon>Arachnida</taxon>
        <taxon>Araneae</taxon>
        <taxon>Araneomorphae</taxon>
        <taxon>Entelegynae</taxon>
        <taxon>Araneoidea</taxon>
        <taxon>Nephilidae</taxon>
        <taxon>Trichonephila</taxon>
        <taxon>Trichonephila inaurata</taxon>
    </lineage>
</organism>
<dbReference type="EMBL" id="BMAV01025332">
    <property type="protein sequence ID" value="GFS40622.1"/>
    <property type="molecule type" value="Genomic_DNA"/>
</dbReference>
<accession>A0A8X6MA51</accession>
<dbReference type="Proteomes" id="UP000886998">
    <property type="component" value="Unassembled WGS sequence"/>
</dbReference>
<proteinExistence type="predicted"/>